<dbReference type="AlphaFoldDB" id="A0A2J8B4J0"/>
<dbReference type="InterPro" id="IPR001405">
    <property type="entry name" value="UPF0758"/>
</dbReference>
<proteinExistence type="inferred from homology"/>
<name>A0A2J8B4J0_9FIRM</name>
<feature type="domain" description="MPN" evidence="8">
    <location>
        <begin position="111"/>
        <end position="233"/>
    </location>
</feature>
<protein>
    <recommendedName>
        <fullName evidence="8">MPN domain-containing protein</fullName>
    </recommendedName>
</protein>
<dbReference type="Pfam" id="PF20582">
    <property type="entry name" value="UPF0758_N"/>
    <property type="match status" value="1"/>
</dbReference>
<sequence>MNKLKDLIEKDRPLEKCLEQGAKVLNDSELLALLLGNGSPDCDVLNLSCRIINGITVRCNEHESFYNYALLNYRYLSNFPGIGKVKISRIMAAIELGLRIAAANPVKKLPLVNRPDLVAKYLYQEMSYLDHEEIYGVFLNTANRVIKVQHLATGGLDKCMLTPRDIYHYALACNSASIILAHNHPSGNLEPSKADLVATQKYCNLGNELCLPLVDHLIIAGHNYVSLRSVHPEIFLPLT</sequence>
<dbReference type="PANTHER" id="PTHR30471:SF3">
    <property type="entry name" value="UPF0758 PROTEIN YEES-RELATED"/>
    <property type="match status" value="1"/>
</dbReference>
<keyword evidence="4" id="KW-0378">Hydrolase</keyword>
<dbReference type="InterPro" id="IPR025657">
    <property type="entry name" value="RadC_JAB"/>
</dbReference>
<evidence type="ECO:0000256" key="4">
    <source>
        <dbReference type="ARBA" id="ARBA00022801"/>
    </source>
</evidence>
<dbReference type="GO" id="GO:0046872">
    <property type="term" value="F:metal ion binding"/>
    <property type="evidence" value="ECO:0007669"/>
    <property type="project" value="UniProtKB-KW"/>
</dbReference>
<dbReference type="InterPro" id="IPR020891">
    <property type="entry name" value="UPF0758_CS"/>
</dbReference>
<organism evidence="9 10">
    <name type="scientific">Mageeibacillus indolicus</name>
    <dbReference type="NCBI Taxonomy" id="884684"/>
    <lineage>
        <taxon>Bacteria</taxon>
        <taxon>Bacillati</taxon>
        <taxon>Bacillota</taxon>
        <taxon>Clostridia</taxon>
        <taxon>Eubacteriales</taxon>
        <taxon>Oscillospiraceae</taxon>
        <taxon>Mageeibacillus</taxon>
    </lineage>
</organism>
<evidence type="ECO:0000259" key="8">
    <source>
        <dbReference type="PROSITE" id="PS50249"/>
    </source>
</evidence>
<evidence type="ECO:0000313" key="10">
    <source>
        <dbReference type="Proteomes" id="UP000236394"/>
    </source>
</evidence>
<evidence type="ECO:0000256" key="5">
    <source>
        <dbReference type="ARBA" id="ARBA00022833"/>
    </source>
</evidence>
<dbReference type="PROSITE" id="PS50249">
    <property type="entry name" value="MPN"/>
    <property type="match status" value="1"/>
</dbReference>
<keyword evidence="3" id="KW-0479">Metal-binding</keyword>
<comment type="similarity">
    <text evidence="1 7">Belongs to the UPF0758 family.</text>
</comment>
<dbReference type="Gene3D" id="3.40.140.10">
    <property type="entry name" value="Cytidine Deaminase, domain 2"/>
    <property type="match status" value="1"/>
</dbReference>
<evidence type="ECO:0000256" key="6">
    <source>
        <dbReference type="ARBA" id="ARBA00023049"/>
    </source>
</evidence>
<evidence type="ECO:0000256" key="7">
    <source>
        <dbReference type="RuleBase" id="RU003797"/>
    </source>
</evidence>
<dbReference type="GO" id="GO:0006508">
    <property type="term" value="P:proteolysis"/>
    <property type="evidence" value="ECO:0007669"/>
    <property type="project" value="UniProtKB-KW"/>
</dbReference>
<keyword evidence="2" id="KW-0645">Protease</keyword>
<evidence type="ECO:0000256" key="1">
    <source>
        <dbReference type="ARBA" id="ARBA00010243"/>
    </source>
</evidence>
<dbReference type="CDD" id="cd08071">
    <property type="entry name" value="MPN_DUF2466"/>
    <property type="match status" value="1"/>
</dbReference>
<keyword evidence="5" id="KW-0862">Zinc</keyword>
<comment type="caution">
    <text evidence="9">The sequence shown here is derived from an EMBL/GenBank/DDBJ whole genome shotgun (WGS) entry which is preliminary data.</text>
</comment>
<reference evidence="10" key="1">
    <citation type="submission" date="2017-04" db="EMBL/GenBank/DDBJ databases">
        <authorList>
            <person name="Bumgarner R.E."/>
            <person name="Fredricks D.N."/>
            <person name="Srinivasan S."/>
        </authorList>
    </citation>
    <scope>NUCLEOTIDE SEQUENCE [LARGE SCALE GENOMIC DNA]</scope>
    <source>
        <strain evidence="10">KA00405</strain>
    </source>
</reference>
<dbReference type="Proteomes" id="UP000236394">
    <property type="component" value="Unassembled WGS sequence"/>
</dbReference>
<dbReference type="Pfam" id="PF04002">
    <property type="entry name" value="RadC"/>
    <property type="match status" value="1"/>
</dbReference>
<dbReference type="NCBIfam" id="NF000642">
    <property type="entry name" value="PRK00024.1"/>
    <property type="match status" value="1"/>
</dbReference>
<dbReference type="InterPro" id="IPR046778">
    <property type="entry name" value="UPF0758_N"/>
</dbReference>
<dbReference type="PROSITE" id="PS01302">
    <property type="entry name" value="UPF0758"/>
    <property type="match status" value="1"/>
</dbReference>
<evidence type="ECO:0000256" key="2">
    <source>
        <dbReference type="ARBA" id="ARBA00022670"/>
    </source>
</evidence>
<accession>A0A2J8B4J0</accession>
<dbReference type="PANTHER" id="PTHR30471">
    <property type="entry name" value="DNA REPAIR PROTEIN RADC"/>
    <property type="match status" value="1"/>
</dbReference>
<gene>
    <name evidence="9" type="ORF">B7R76_02050</name>
</gene>
<evidence type="ECO:0000313" key="9">
    <source>
        <dbReference type="EMBL" id="PNH19687.1"/>
    </source>
</evidence>
<dbReference type="RefSeq" id="WP_012993413.1">
    <property type="nucleotide sequence ID" value="NZ_NBZD01000001.1"/>
</dbReference>
<dbReference type="GO" id="GO:0008237">
    <property type="term" value="F:metallopeptidase activity"/>
    <property type="evidence" value="ECO:0007669"/>
    <property type="project" value="UniProtKB-KW"/>
</dbReference>
<dbReference type="NCBIfam" id="TIGR00608">
    <property type="entry name" value="radc"/>
    <property type="match status" value="1"/>
</dbReference>
<dbReference type="InterPro" id="IPR037518">
    <property type="entry name" value="MPN"/>
</dbReference>
<dbReference type="OMA" id="PNFDRPR"/>
<keyword evidence="6" id="KW-0482">Metalloprotease</keyword>
<dbReference type="EMBL" id="NBZD01000001">
    <property type="protein sequence ID" value="PNH19687.1"/>
    <property type="molecule type" value="Genomic_DNA"/>
</dbReference>
<evidence type="ECO:0000256" key="3">
    <source>
        <dbReference type="ARBA" id="ARBA00022723"/>
    </source>
</evidence>